<dbReference type="EC" id="2.3.1.-" evidence="2"/>
<dbReference type="PANTHER" id="PTHR31143">
    <property type="match status" value="1"/>
</dbReference>
<dbReference type="EMBL" id="CP146256">
    <property type="protein sequence ID" value="XAH73241.1"/>
    <property type="molecule type" value="Genomic_DNA"/>
</dbReference>
<protein>
    <submittedName>
        <fullName evidence="2">GNAT family N-acetyltransferase</fullName>
        <ecNumber evidence="2">2.3.1.-</ecNumber>
    </submittedName>
</protein>
<accession>A0ABZ3ESN7</accession>
<dbReference type="RefSeq" id="WP_342756848.1">
    <property type="nucleotide sequence ID" value="NZ_CP146256.1"/>
</dbReference>
<sequence>MFKLNNDDFNKIIPLVKSQNELSVFSVINGAMPGEIYANSIDNPTAALIKTCECNLIVGSSSDVNFNSEVSMVIDFWDPLTPDSSEWINLIPTIHKNHFIRKYKRRHYILSVDDFKECNKHLEDGFIIEKIDTDLLRNASYENSEKLLEWIADWGDDTRFEKDGAGYFIHNGNVIVSWSLSDCSFDKEITIGIHTDERYRKNGFGKIVVSAVVKDCFNKGYEKINWLCVDTNKGSIALAEKLGFKYNNNYYAFSTYPPIENIQDLSEAEWFEWGEYLENASKTESCLIWDSLYCYIKSNNIEKTISIMTTMEHSKINPDYSRFKDYITYLQDYGLCSNFRSQVWLDFLNRNT</sequence>
<proteinExistence type="predicted"/>
<evidence type="ECO:0000313" key="2">
    <source>
        <dbReference type="EMBL" id="XAH73241.1"/>
    </source>
</evidence>
<keyword evidence="3" id="KW-1185">Reference proteome</keyword>
<dbReference type="PANTHER" id="PTHR31143:SF2">
    <property type="entry name" value="FR47-LIKE DOMAIN-CONTAINING PROTEIN-RELATED"/>
    <property type="match status" value="1"/>
</dbReference>
<gene>
    <name evidence="2" type="ORF">V6984_17285</name>
</gene>
<organism evidence="2 3">
    <name type="scientific">Kineothrix sedimenti</name>
    <dbReference type="NCBI Taxonomy" id="3123317"/>
    <lineage>
        <taxon>Bacteria</taxon>
        <taxon>Bacillati</taxon>
        <taxon>Bacillota</taxon>
        <taxon>Clostridia</taxon>
        <taxon>Lachnospirales</taxon>
        <taxon>Lachnospiraceae</taxon>
        <taxon>Kineothrix</taxon>
    </lineage>
</organism>
<evidence type="ECO:0000313" key="3">
    <source>
        <dbReference type="Proteomes" id="UP001451571"/>
    </source>
</evidence>
<reference evidence="2 3" key="1">
    <citation type="submission" date="2024-02" db="EMBL/GenBank/DDBJ databases">
        <title>Bacterial strain from lacustrine sediment.</title>
        <authorList>
            <person name="Petit C."/>
            <person name="Fadhlaoui K."/>
        </authorList>
    </citation>
    <scope>NUCLEOTIDE SEQUENCE [LARGE SCALE GENOMIC DNA]</scope>
    <source>
        <strain evidence="2 3">IPX-CK</strain>
    </source>
</reference>
<dbReference type="InterPro" id="IPR000182">
    <property type="entry name" value="GNAT_dom"/>
</dbReference>
<feature type="domain" description="N-acetyltransferase" evidence="1">
    <location>
        <begin position="126"/>
        <end position="260"/>
    </location>
</feature>
<dbReference type="InterPro" id="IPR027365">
    <property type="entry name" value="GNAT_acetyltra_YdfB-like"/>
</dbReference>
<keyword evidence="2" id="KW-0808">Transferase</keyword>
<dbReference type="PROSITE" id="PS51186">
    <property type="entry name" value="GNAT"/>
    <property type="match status" value="1"/>
</dbReference>
<evidence type="ECO:0000259" key="1">
    <source>
        <dbReference type="PROSITE" id="PS51186"/>
    </source>
</evidence>
<dbReference type="Gene3D" id="3.40.630.30">
    <property type="match status" value="1"/>
</dbReference>
<dbReference type="InterPro" id="IPR016181">
    <property type="entry name" value="Acyl_CoA_acyltransferase"/>
</dbReference>
<dbReference type="GO" id="GO:0016746">
    <property type="term" value="F:acyltransferase activity"/>
    <property type="evidence" value="ECO:0007669"/>
    <property type="project" value="UniProtKB-KW"/>
</dbReference>
<dbReference type="InterPro" id="IPR042573">
    <property type="entry name" value="GNAT_acetyltra_N"/>
</dbReference>
<dbReference type="Gene3D" id="3.40.630.110">
    <property type="entry name" value="GNAT acetyltransferase-like"/>
    <property type="match status" value="1"/>
</dbReference>
<keyword evidence="2" id="KW-0012">Acyltransferase</keyword>
<name>A0ABZ3ESN7_9FIRM</name>
<dbReference type="Pfam" id="PF12746">
    <property type="entry name" value="GNAT_acetyltran"/>
    <property type="match status" value="1"/>
</dbReference>
<dbReference type="SUPFAM" id="SSF55729">
    <property type="entry name" value="Acyl-CoA N-acyltransferases (Nat)"/>
    <property type="match status" value="1"/>
</dbReference>
<dbReference type="Proteomes" id="UP001451571">
    <property type="component" value="Chromosome"/>
</dbReference>